<evidence type="ECO:0000313" key="4">
    <source>
        <dbReference type="Proteomes" id="UP000254925"/>
    </source>
</evidence>
<dbReference type="RefSeq" id="WP_245571856.1">
    <property type="nucleotide sequence ID" value="NZ_QQBB01000017.1"/>
</dbReference>
<dbReference type="Gene3D" id="3.90.226.10">
    <property type="entry name" value="2-enoyl-CoA Hydratase, Chain A, domain 1"/>
    <property type="match status" value="1"/>
</dbReference>
<accession>A0A370H551</accession>
<dbReference type="InterPro" id="IPR018376">
    <property type="entry name" value="Enoyl-CoA_hyd/isom_CS"/>
</dbReference>
<dbReference type="PANTHER" id="PTHR43802">
    <property type="entry name" value="ENOYL-COA HYDRATASE"/>
    <property type="match status" value="1"/>
</dbReference>
<comment type="similarity">
    <text evidence="1 2">Belongs to the enoyl-CoA hydratase/isomerase family.</text>
</comment>
<evidence type="ECO:0000256" key="2">
    <source>
        <dbReference type="RuleBase" id="RU003707"/>
    </source>
</evidence>
<dbReference type="AlphaFoldDB" id="A0A370H551"/>
<dbReference type="EMBL" id="QQBB01000017">
    <property type="protein sequence ID" value="RDI51492.1"/>
    <property type="molecule type" value="Genomic_DNA"/>
</dbReference>
<reference evidence="3 4" key="1">
    <citation type="submission" date="2018-07" db="EMBL/GenBank/DDBJ databases">
        <title>Genomic Encyclopedia of Type Strains, Phase IV (KMG-IV): sequencing the most valuable type-strain genomes for metagenomic binning, comparative biology and taxonomic classification.</title>
        <authorList>
            <person name="Goeker M."/>
        </authorList>
    </citation>
    <scope>NUCLEOTIDE SEQUENCE [LARGE SCALE GENOMIC DNA]</scope>
    <source>
        <strain evidence="3 4">DSM 14364</strain>
    </source>
</reference>
<dbReference type="PANTHER" id="PTHR43802:SF1">
    <property type="entry name" value="IP11341P-RELATED"/>
    <property type="match status" value="1"/>
</dbReference>
<sequence>MTMTDHHLLHELKDGVLTLTLNRPEKLNALTPDIYRSIGDHVIRAGEQTDCQVIIVKGAGRAFSSGFDLKLEVSRRTHAEKLHTLQNVANRARWAIWHSAKPVIAAIHGYCLGGAFELMLPCDFTIASDDCQLGEPEIRFGMGPAFMMVPWMTGHKRAKDVLLTGRRISASEALDIGFLTSVVPLNELQEHTEQLVATLKAIPPAAVTFNKKGINRAYETMGMVPHIDSWSETGAYLSYVTHEEGSEFQQVLESSGTSAALKWREERFGDKP</sequence>
<dbReference type="SUPFAM" id="SSF52096">
    <property type="entry name" value="ClpP/crotonase"/>
    <property type="match status" value="1"/>
</dbReference>
<evidence type="ECO:0000256" key="1">
    <source>
        <dbReference type="ARBA" id="ARBA00005254"/>
    </source>
</evidence>
<gene>
    <name evidence="3" type="ORF">DES45_11721</name>
</gene>
<organism evidence="3 4">
    <name type="scientific">Microvirga subterranea</name>
    <dbReference type="NCBI Taxonomy" id="186651"/>
    <lineage>
        <taxon>Bacteria</taxon>
        <taxon>Pseudomonadati</taxon>
        <taxon>Pseudomonadota</taxon>
        <taxon>Alphaproteobacteria</taxon>
        <taxon>Hyphomicrobiales</taxon>
        <taxon>Methylobacteriaceae</taxon>
        <taxon>Microvirga</taxon>
    </lineage>
</organism>
<dbReference type="Proteomes" id="UP000254925">
    <property type="component" value="Unassembled WGS sequence"/>
</dbReference>
<protein>
    <submittedName>
        <fullName evidence="3">Enoyl-CoA hydratase/carnithine racemase</fullName>
    </submittedName>
</protein>
<name>A0A370H551_9HYPH</name>
<keyword evidence="4" id="KW-1185">Reference proteome</keyword>
<dbReference type="CDD" id="cd06558">
    <property type="entry name" value="crotonase-like"/>
    <property type="match status" value="1"/>
</dbReference>
<dbReference type="InterPro" id="IPR001753">
    <property type="entry name" value="Enoyl-CoA_hydra/iso"/>
</dbReference>
<evidence type="ECO:0000313" key="3">
    <source>
        <dbReference type="EMBL" id="RDI51492.1"/>
    </source>
</evidence>
<proteinExistence type="inferred from homology"/>
<dbReference type="PROSITE" id="PS00166">
    <property type="entry name" value="ENOYL_COA_HYDRATASE"/>
    <property type="match status" value="1"/>
</dbReference>
<dbReference type="GO" id="GO:0003824">
    <property type="term" value="F:catalytic activity"/>
    <property type="evidence" value="ECO:0007669"/>
    <property type="project" value="InterPro"/>
</dbReference>
<dbReference type="Pfam" id="PF00378">
    <property type="entry name" value="ECH_1"/>
    <property type="match status" value="1"/>
</dbReference>
<comment type="caution">
    <text evidence="3">The sequence shown here is derived from an EMBL/GenBank/DDBJ whole genome shotgun (WGS) entry which is preliminary data.</text>
</comment>
<dbReference type="InterPro" id="IPR029045">
    <property type="entry name" value="ClpP/crotonase-like_dom_sf"/>
</dbReference>